<feature type="region of interest" description="Disordered" evidence="1">
    <location>
        <begin position="43"/>
        <end position="84"/>
    </location>
</feature>
<proteinExistence type="predicted"/>
<feature type="compositionally biased region" description="Basic and acidic residues" evidence="1">
    <location>
        <begin position="72"/>
        <end position="84"/>
    </location>
</feature>
<accession>A0A533HZT6</accession>
<organism evidence="2 3">
    <name type="scientific">Paracoccus denitrificans</name>
    <dbReference type="NCBI Taxonomy" id="266"/>
    <lineage>
        <taxon>Bacteria</taxon>
        <taxon>Pseudomonadati</taxon>
        <taxon>Pseudomonadota</taxon>
        <taxon>Alphaproteobacteria</taxon>
        <taxon>Rhodobacterales</taxon>
        <taxon>Paracoccaceae</taxon>
        <taxon>Paracoccus</taxon>
    </lineage>
</organism>
<protein>
    <submittedName>
        <fullName evidence="2">Uncharacterized protein</fullName>
    </submittedName>
</protein>
<evidence type="ECO:0000313" key="3">
    <source>
        <dbReference type="Proteomes" id="UP000315344"/>
    </source>
</evidence>
<dbReference type="EMBL" id="VAFL01000037">
    <property type="protein sequence ID" value="TKW63210.1"/>
    <property type="molecule type" value="Genomic_DNA"/>
</dbReference>
<reference evidence="2 3" key="1">
    <citation type="journal article" date="2017" name="Nat. Commun.">
        <title>In situ click chemistry generation of cyclooxygenase-2 inhibitors.</title>
        <authorList>
            <person name="Bhardwaj A."/>
            <person name="Kaur J."/>
            <person name="Wuest M."/>
            <person name="Wuest F."/>
        </authorList>
    </citation>
    <scope>NUCLEOTIDE SEQUENCE [LARGE SCALE GENOMIC DNA]</scope>
    <source>
        <strain evidence="2">S2_012_000_R3_94</strain>
    </source>
</reference>
<evidence type="ECO:0000313" key="2">
    <source>
        <dbReference type="EMBL" id="TKW63210.1"/>
    </source>
</evidence>
<comment type="caution">
    <text evidence="2">The sequence shown here is derived from an EMBL/GenBank/DDBJ whole genome shotgun (WGS) entry which is preliminary data.</text>
</comment>
<dbReference type="Proteomes" id="UP000315344">
    <property type="component" value="Unassembled WGS sequence"/>
</dbReference>
<dbReference type="AlphaFoldDB" id="A0A533HZT6"/>
<name>A0A533HZT6_PARDE</name>
<evidence type="ECO:0000256" key="1">
    <source>
        <dbReference type="SAM" id="MobiDB-lite"/>
    </source>
</evidence>
<gene>
    <name evidence="2" type="ORF">DI616_19850</name>
</gene>
<sequence length="106" mass="11843">MNIQISVVQPNALGACGFAPSPHYNLRVDTQNDLRETEKAIYDIGNQGTTRADDDQGVQTRPDSPDDDCFDDDGRLKRAHRGKDPDLDIAEIQRLFGAETRVRTRS</sequence>